<dbReference type="GeneID" id="65884043"/>
<dbReference type="AlphaFoldDB" id="A0A8D6PVH2"/>
<proteinExistence type="predicted"/>
<feature type="transmembrane region" description="Helical" evidence="6">
    <location>
        <begin position="993"/>
        <end position="1013"/>
    </location>
</feature>
<dbReference type="EMBL" id="LR792632">
    <property type="protein sequence ID" value="CAB3289489.1"/>
    <property type="molecule type" value="Genomic_DNA"/>
</dbReference>
<dbReference type="PANTHER" id="PTHR46730">
    <property type="entry name" value="POLYCYSTIN-1"/>
    <property type="match status" value="1"/>
</dbReference>
<comment type="subcellular location">
    <subcellularLocation>
        <location evidence="1">Membrane</location>
        <topology evidence="1">Multi-pass membrane protein</topology>
    </subcellularLocation>
</comment>
<dbReference type="Gene3D" id="2.60.40.10">
    <property type="entry name" value="Immunoglobulins"/>
    <property type="match status" value="6"/>
</dbReference>
<evidence type="ECO:0000313" key="8">
    <source>
        <dbReference type="EMBL" id="CAB3289489.1"/>
    </source>
</evidence>
<keyword evidence="9" id="KW-1185">Reference proteome</keyword>
<name>A0A8D6PVH2_9EURY</name>
<evidence type="ECO:0000256" key="2">
    <source>
        <dbReference type="ARBA" id="ARBA00022692"/>
    </source>
</evidence>
<feature type="domain" description="PKD" evidence="7">
    <location>
        <begin position="730"/>
        <end position="813"/>
    </location>
</feature>
<dbReference type="PANTHER" id="PTHR46730:SF1">
    <property type="entry name" value="PLAT DOMAIN-CONTAINING PROTEIN"/>
    <property type="match status" value="1"/>
</dbReference>
<keyword evidence="3" id="KW-0677">Repeat</keyword>
<feature type="domain" description="PKD" evidence="7">
    <location>
        <begin position="187"/>
        <end position="250"/>
    </location>
</feature>
<protein>
    <submittedName>
        <fullName evidence="8">PKD domain containing protein</fullName>
    </submittedName>
</protein>
<evidence type="ECO:0000256" key="4">
    <source>
        <dbReference type="ARBA" id="ARBA00022989"/>
    </source>
</evidence>
<dbReference type="GO" id="GO:0005886">
    <property type="term" value="C:plasma membrane"/>
    <property type="evidence" value="ECO:0007669"/>
    <property type="project" value="TreeGrafter"/>
</dbReference>
<dbReference type="SUPFAM" id="SSF49299">
    <property type="entry name" value="PKD domain"/>
    <property type="match status" value="5"/>
</dbReference>
<feature type="domain" description="PKD" evidence="7">
    <location>
        <begin position="332"/>
        <end position="356"/>
    </location>
</feature>
<keyword evidence="4 6" id="KW-1133">Transmembrane helix</keyword>
<evidence type="ECO:0000256" key="1">
    <source>
        <dbReference type="ARBA" id="ARBA00004141"/>
    </source>
</evidence>
<dbReference type="InterPro" id="IPR035986">
    <property type="entry name" value="PKD_dom_sf"/>
</dbReference>
<sequence>MKVNRLLIFIAFLLFLGLNVSMSNGYIILIHNGTMNITNSSGYTNNYNKNIIAYKVNDTITFTALAPDSVTEDILNNGLVKWDFGDLTETDYNNSNNIVTHKYSFPFPYPVAWCGYLNNTGYSKALTYNWLVVGDVRNTKYIFNGSSSNSKQQWNVIYNSSNNTVIIKYYSETPKNYEFYGLSVDLTPVTVNVSRDEIVAGDSVKFNYSISRNIIFIMWSFGDGTFSFEKSPTHTYTKPGIYYPRVLLVDDYRRVLVGYLDEGIKVNKPRGGYIYWVMGPSHYNGEAYTYVYNSSGDDNDNRGNAYTDPYKLTYKENDTIRFEMSGAWGYYWKWDFGDGTETDYTYKYLFTPSYHVYKFPFMWPFFWMSYGAGSWWKSDTLNFIVVGDVGNTRYNFYPSSTYNPSTYSYTYNTSAHIVNLYYYSDNPTPKQNMKIKDGYYIDITATANPVEVGVNQNVQFHCNPVFKPIFIMWSFGDGTISFKTSPTHRYSKSGIYYPHVFIVDEYGNIEVGIPPPIGVGGYSSYPQIYVSPTIAPTNYPINITIVEPAYYTRFWHVVYFRDGNYQWILPHYSPYTFTHTYTSEGVYHIDMKVRSVENGKTVYIIDDRDPIARLYVYPNPASYNTTVFFNSINSYDPDANRNIPEYDYNGNKISEYTIPPNSPMAKIYGFNLTVYNSSGNVVWNYTSNELKIVSHKFNETGNYTAVLTVWDGMGKTDSVSVKFSIINKPPVSEFTYYPNLPKVNQTITFDASLSYDPEGKIVKYVWNFGDGNINETNSSKITHIYTNPGTYNVTLTVYDNLNSSSSITKPVNVFYIKANFTWIPNIIHINQTIYFIDNSTSTPGNIVKWYWDFGDGTTSNKQNPIHKYIKGGIYEVTLTVTNSYGVKDTISKRIFVIGNGHYPPVARFTFTVNGLNVTFDASSSYDIDGVIVKYIWDFGDGDTNTTTNPIITHIYNKSGVYTVKLTVVDDENLNGSTVRIISVNKGTGKSIPIPLPIEIIIFITTLLSINYIMRRLK</sequence>
<keyword evidence="2 6" id="KW-0812">Transmembrane</keyword>
<dbReference type="InterPro" id="IPR013783">
    <property type="entry name" value="Ig-like_fold"/>
</dbReference>
<gene>
    <name evidence="8" type="ORF">MLAUSG7_1250</name>
</gene>
<dbReference type="SMART" id="SM00089">
    <property type="entry name" value="PKD"/>
    <property type="match status" value="7"/>
</dbReference>
<evidence type="ECO:0000256" key="5">
    <source>
        <dbReference type="ARBA" id="ARBA00023136"/>
    </source>
</evidence>
<accession>A0A8D6PVH2</accession>
<dbReference type="InterPro" id="IPR000601">
    <property type="entry name" value="PKD_dom"/>
</dbReference>
<dbReference type="PROSITE" id="PS50093">
    <property type="entry name" value="PKD"/>
    <property type="match status" value="6"/>
</dbReference>
<dbReference type="CDD" id="cd00146">
    <property type="entry name" value="PKD"/>
    <property type="match status" value="6"/>
</dbReference>
<reference evidence="8 9" key="1">
    <citation type="submission" date="2020-04" db="EMBL/GenBank/DDBJ databases">
        <authorList>
            <consortium name="Genoscope - CEA"/>
            <person name="William W."/>
        </authorList>
    </citation>
    <scope>NUCLEOTIDE SEQUENCE [LARGE SCALE GENOMIC DNA]</scope>
    <source>
        <strain evidence="8 9">SG7</strain>
    </source>
</reference>
<evidence type="ECO:0000256" key="6">
    <source>
        <dbReference type="SAM" id="Phobius"/>
    </source>
</evidence>
<dbReference type="Proteomes" id="UP000679213">
    <property type="component" value="Chromosome I"/>
</dbReference>
<dbReference type="KEGG" id="mesg:MLAUSG7_1250"/>
<dbReference type="RefSeq" id="WP_214399588.1">
    <property type="nucleotide sequence ID" value="NZ_LR792632.1"/>
</dbReference>
<keyword evidence="5 6" id="KW-0472">Membrane</keyword>
<feature type="domain" description="PKD" evidence="7">
    <location>
        <begin position="830"/>
        <end position="896"/>
    </location>
</feature>
<evidence type="ECO:0000259" key="7">
    <source>
        <dbReference type="PROSITE" id="PS50093"/>
    </source>
</evidence>
<dbReference type="Pfam" id="PF18911">
    <property type="entry name" value="PKD_4"/>
    <property type="match status" value="4"/>
</dbReference>
<evidence type="ECO:0000313" key="9">
    <source>
        <dbReference type="Proteomes" id="UP000679213"/>
    </source>
</evidence>
<organism evidence="8 9">
    <name type="scientific">Methanocaldococcus lauensis</name>
    <dbReference type="NCBI Taxonomy" id="2546128"/>
    <lineage>
        <taxon>Archaea</taxon>
        <taxon>Methanobacteriati</taxon>
        <taxon>Methanobacteriota</taxon>
        <taxon>Methanomada group</taxon>
        <taxon>Methanococci</taxon>
        <taxon>Methanococcales</taxon>
        <taxon>Methanocaldococcaceae</taxon>
        <taxon>Methanocaldococcus</taxon>
    </lineage>
</organism>
<dbReference type="InterPro" id="IPR022409">
    <property type="entry name" value="PKD/Chitinase_dom"/>
</dbReference>
<feature type="domain" description="PKD" evidence="7">
    <location>
        <begin position="914"/>
        <end position="969"/>
    </location>
</feature>
<feature type="domain" description="PKD" evidence="7">
    <location>
        <begin position="441"/>
        <end position="508"/>
    </location>
</feature>
<evidence type="ECO:0000256" key="3">
    <source>
        <dbReference type="ARBA" id="ARBA00022737"/>
    </source>
</evidence>
<dbReference type="GO" id="GO:0006816">
    <property type="term" value="P:calcium ion transport"/>
    <property type="evidence" value="ECO:0007669"/>
    <property type="project" value="TreeGrafter"/>
</dbReference>
<dbReference type="GO" id="GO:0005261">
    <property type="term" value="F:monoatomic cation channel activity"/>
    <property type="evidence" value="ECO:0007669"/>
    <property type="project" value="TreeGrafter"/>
</dbReference>